<feature type="compositionally biased region" description="Low complexity" evidence="1">
    <location>
        <begin position="74"/>
        <end position="90"/>
    </location>
</feature>
<protein>
    <submittedName>
        <fullName evidence="2">Uncharacterized protein</fullName>
    </submittedName>
</protein>
<dbReference type="Proteomes" id="UP000525078">
    <property type="component" value="Unassembled WGS sequence"/>
</dbReference>
<accession>A0A7J6GMA6</accession>
<proteinExistence type="predicted"/>
<dbReference type="EMBL" id="JAATIP010000050">
    <property type="protein sequence ID" value="KAF4384007.1"/>
    <property type="molecule type" value="Genomic_DNA"/>
</dbReference>
<name>A0A7J6GMA6_CANSA</name>
<evidence type="ECO:0000313" key="2">
    <source>
        <dbReference type="EMBL" id="KAF4384007.1"/>
    </source>
</evidence>
<sequence length="106" mass="11086">MMSMMMYNSKSSSVKTLCSVLGLILIIVIAQLNEADCRALRSMENTTTTTTAIAGCDQQNEGGEMMAGMASFAVSSNNSSSSSNRPSARSLAFRLASGPSKKGPGH</sequence>
<dbReference type="AlphaFoldDB" id="A0A7J6GMA6"/>
<comment type="caution">
    <text evidence="2">The sequence shown here is derived from an EMBL/GenBank/DDBJ whole genome shotgun (WGS) entry which is preliminary data.</text>
</comment>
<organism evidence="2 3">
    <name type="scientific">Cannabis sativa</name>
    <name type="common">Hemp</name>
    <name type="synonym">Marijuana</name>
    <dbReference type="NCBI Taxonomy" id="3483"/>
    <lineage>
        <taxon>Eukaryota</taxon>
        <taxon>Viridiplantae</taxon>
        <taxon>Streptophyta</taxon>
        <taxon>Embryophyta</taxon>
        <taxon>Tracheophyta</taxon>
        <taxon>Spermatophyta</taxon>
        <taxon>Magnoliopsida</taxon>
        <taxon>eudicotyledons</taxon>
        <taxon>Gunneridae</taxon>
        <taxon>Pentapetalae</taxon>
        <taxon>rosids</taxon>
        <taxon>fabids</taxon>
        <taxon>Rosales</taxon>
        <taxon>Cannabaceae</taxon>
        <taxon>Cannabis</taxon>
    </lineage>
</organism>
<reference evidence="2 3" key="1">
    <citation type="journal article" date="2020" name="bioRxiv">
        <title>Sequence and annotation of 42 cannabis genomes reveals extensive copy number variation in cannabinoid synthesis and pathogen resistance genes.</title>
        <authorList>
            <person name="Mckernan K.J."/>
            <person name="Helbert Y."/>
            <person name="Kane L.T."/>
            <person name="Ebling H."/>
            <person name="Zhang L."/>
            <person name="Liu B."/>
            <person name="Eaton Z."/>
            <person name="Mclaughlin S."/>
            <person name="Kingan S."/>
            <person name="Baybayan P."/>
            <person name="Concepcion G."/>
            <person name="Jordan M."/>
            <person name="Riva A."/>
            <person name="Barbazuk W."/>
            <person name="Harkins T."/>
        </authorList>
    </citation>
    <scope>NUCLEOTIDE SEQUENCE [LARGE SCALE GENOMIC DNA]</scope>
    <source>
        <strain evidence="3">cv. Jamaican Lion 4</strain>
        <tissue evidence="2">Leaf</tissue>
    </source>
</reference>
<gene>
    <name evidence="2" type="ORF">F8388_018759</name>
</gene>
<evidence type="ECO:0000256" key="1">
    <source>
        <dbReference type="SAM" id="MobiDB-lite"/>
    </source>
</evidence>
<feature type="region of interest" description="Disordered" evidence="1">
    <location>
        <begin position="74"/>
        <end position="106"/>
    </location>
</feature>
<evidence type="ECO:0000313" key="3">
    <source>
        <dbReference type="Proteomes" id="UP000525078"/>
    </source>
</evidence>